<dbReference type="InterPro" id="IPR000257">
    <property type="entry name" value="Uroporphyrinogen_deCOase"/>
</dbReference>
<accession>A0A497ESV2</accession>
<evidence type="ECO:0000313" key="3">
    <source>
        <dbReference type="Proteomes" id="UP000272051"/>
    </source>
</evidence>
<evidence type="ECO:0000313" key="2">
    <source>
        <dbReference type="EMBL" id="RLE50206.1"/>
    </source>
</evidence>
<comment type="caution">
    <text evidence="2">The sequence shown here is derived from an EMBL/GenBank/DDBJ whole genome shotgun (WGS) entry which is preliminary data.</text>
</comment>
<dbReference type="GO" id="GO:0004853">
    <property type="term" value="F:uroporphyrinogen decarboxylase activity"/>
    <property type="evidence" value="ECO:0007669"/>
    <property type="project" value="InterPro"/>
</dbReference>
<dbReference type="SUPFAM" id="SSF51726">
    <property type="entry name" value="UROD/MetE-like"/>
    <property type="match status" value="1"/>
</dbReference>
<organism evidence="2 3">
    <name type="scientific">Thermoproteota archaeon</name>
    <dbReference type="NCBI Taxonomy" id="2056631"/>
    <lineage>
        <taxon>Archaea</taxon>
        <taxon>Thermoproteota</taxon>
    </lineage>
</organism>
<gene>
    <name evidence="2" type="ORF">DRJ33_07605</name>
</gene>
<feature type="domain" description="Uroporphyrinogen decarboxylase (URO-D)" evidence="1">
    <location>
        <begin position="26"/>
        <end position="219"/>
    </location>
</feature>
<dbReference type="EMBL" id="QMQX01000178">
    <property type="protein sequence ID" value="RLE50206.1"/>
    <property type="molecule type" value="Genomic_DNA"/>
</dbReference>
<name>A0A497ESV2_9CREN</name>
<dbReference type="Proteomes" id="UP000272051">
    <property type="component" value="Unassembled WGS sequence"/>
</dbReference>
<dbReference type="AlphaFoldDB" id="A0A497ESV2"/>
<dbReference type="Pfam" id="PF01208">
    <property type="entry name" value="URO-D"/>
    <property type="match status" value="1"/>
</dbReference>
<evidence type="ECO:0000259" key="1">
    <source>
        <dbReference type="Pfam" id="PF01208"/>
    </source>
</evidence>
<protein>
    <recommendedName>
        <fullName evidence="1">Uroporphyrinogen decarboxylase (URO-D) domain-containing protein</fullName>
    </recommendedName>
</protein>
<reference evidence="2 3" key="1">
    <citation type="submission" date="2018-06" db="EMBL/GenBank/DDBJ databases">
        <title>Extensive metabolic versatility and redundancy in microbially diverse, dynamic hydrothermal sediments.</title>
        <authorList>
            <person name="Dombrowski N."/>
            <person name="Teske A."/>
            <person name="Baker B.J."/>
        </authorList>
    </citation>
    <scope>NUCLEOTIDE SEQUENCE [LARGE SCALE GENOMIC DNA]</scope>
    <source>
        <strain evidence="2">B34_G17</strain>
    </source>
</reference>
<proteinExistence type="predicted"/>
<dbReference type="PANTHER" id="PTHR47099">
    <property type="entry name" value="METHYLCOBAMIDE:COM METHYLTRANSFERASE MTBA"/>
    <property type="match status" value="1"/>
</dbReference>
<dbReference type="GO" id="GO:0006779">
    <property type="term" value="P:porphyrin-containing compound biosynthetic process"/>
    <property type="evidence" value="ECO:0007669"/>
    <property type="project" value="InterPro"/>
</dbReference>
<dbReference type="InterPro" id="IPR052024">
    <property type="entry name" value="Methanogen_methyltrans"/>
</dbReference>
<dbReference type="InterPro" id="IPR038071">
    <property type="entry name" value="UROD/MetE-like_sf"/>
</dbReference>
<sequence>MEPKKILQTCIEFGSLKRPLFIPLIFSYGARAQQLDLRAFYEDATKIANTIFRVWSYFRYDGLINYLDTTLELEALGCKVTWSEDKFKVTELLRPDNLDYKNVEVKGRVPVAIEVVRRLKGMVRDQAIVAGVLTGPSTLLVEYSRLKGAKELPQQFIEAATKIGRAYCEAGADLILVIEKEPIDVLLLSDYVKFLSPLKNVVRFYESYLILFLKGGADLRRVSTLQDCVDGVVISNIDQLPSKLLKIPLGTTITNKVLIDKNCLLNFLKRSTWVKSFFILSTEDEVISLNAENLKLLIDSIKQLS</sequence>
<dbReference type="Gene3D" id="3.20.20.210">
    <property type="match status" value="1"/>
</dbReference>
<dbReference type="PANTHER" id="PTHR47099:SF1">
    <property type="entry name" value="METHYLCOBAMIDE:COM METHYLTRANSFERASE MTBA"/>
    <property type="match status" value="1"/>
</dbReference>